<feature type="domain" description="Thioredoxin-like fold" evidence="3">
    <location>
        <begin position="155"/>
        <end position="310"/>
    </location>
</feature>
<evidence type="ECO:0000259" key="3">
    <source>
        <dbReference type="Pfam" id="PF13462"/>
    </source>
</evidence>
<keyword evidence="5" id="KW-1185">Reference proteome</keyword>
<feature type="region of interest" description="Disordered" evidence="1">
    <location>
        <begin position="1"/>
        <end position="105"/>
    </location>
</feature>
<evidence type="ECO:0000313" key="4">
    <source>
        <dbReference type="EMBL" id="MBB6033633.1"/>
    </source>
</evidence>
<dbReference type="Pfam" id="PF13462">
    <property type="entry name" value="Thioredoxin_4"/>
    <property type="match status" value="1"/>
</dbReference>
<name>A0A841FF56_9ACTN</name>
<feature type="compositionally biased region" description="Low complexity" evidence="1">
    <location>
        <begin position="55"/>
        <end position="74"/>
    </location>
</feature>
<feature type="compositionally biased region" description="Low complexity" evidence="1">
    <location>
        <begin position="1"/>
        <end position="19"/>
    </location>
</feature>
<dbReference type="SUPFAM" id="SSF52833">
    <property type="entry name" value="Thioredoxin-like"/>
    <property type="match status" value="1"/>
</dbReference>
<keyword evidence="2" id="KW-0472">Membrane</keyword>
<evidence type="ECO:0000256" key="1">
    <source>
        <dbReference type="SAM" id="MobiDB-lite"/>
    </source>
</evidence>
<dbReference type="GO" id="GO:0016853">
    <property type="term" value="F:isomerase activity"/>
    <property type="evidence" value="ECO:0007669"/>
    <property type="project" value="UniProtKB-KW"/>
</dbReference>
<dbReference type="Gene3D" id="3.40.30.10">
    <property type="entry name" value="Glutaredoxin"/>
    <property type="match status" value="1"/>
</dbReference>
<dbReference type="RefSeq" id="WP_184786523.1">
    <property type="nucleotide sequence ID" value="NZ_BONT01000014.1"/>
</dbReference>
<keyword evidence="2" id="KW-0812">Transmembrane</keyword>
<reference evidence="4 5" key="1">
    <citation type="submission" date="2020-08" db="EMBL/GenBank/DDBJ databases">
        <title>Genomic Encyclopedia of Type Strains, Phase IV (KMG-IV): sequencing the most valuable type-strain genomes for metagenomic binning, comparative biology and taxonomic classification.</title>
        <authorList>
            <person name="Goeker M."/>
        </authorList>
    </citation>
    <scope>NUCLEOTIDE SEQUENCE [LARGE SCALE GENOMIC DNA]</scope>
    <source>
        <strain evidence="4 5">YIM 65646</strain>
    </source>
</reference>
<proteinExistence type="predicted"/>
<keyword evidence="2" id="KW-1133">Transmembrane helix</keyword>
<dbReference type="InterPro" id="IPR012336">
    <property type="entry name" value="Thioredoxin-like_fold"/>
</dbReference>
<keyword evidence="4" id="KW-0413">Isomerase</keyword>
<feature type="compositionally biased region" description="Pro residues" evidence="1">
    <location>
        <begin position="75"/>
        <end position="102"/>
    </location>
</feature>
<gene>
    <name evidence="4" type="ORF">HNR73_001483</name>
</gene>
<evidence type="ECO:0000256" key="2">
    <source>
        <dbReference type="SAM" id="Phobius"/>
    </source>
</evidence>
<dbReference type="AlphaFoldDB" id="A0A841FF56"/>
<sequence length="318" mass="32816">MSEPQWQQGNQPYQQHGQGPIPPQGPPAQGYPPAQPGYPPQGQPGHPPAPGGWPGQAPGPQGFPPGAQQPYGQPGHPPQQGFPPPPGPPGWPGAPGFPPQPPRQKRTGLIIGSLAGAVLLVGAIVFAAVVFWPTSDETPAGGGTATAPTAATEDYGVVVGSGATKVDIWLDFGCPPCKTFHDTNAEKLMQLSSTNRITVVYHPVNFLDRTSPDEYSTRAATAAVCAGDDGKFEAYAGFLFDNQPAEGGPGLSEEELVQAGPPVGTGDAFADCVRTVKYRDWIAEGSAAFTAGAVPTVHINGTNVMDLTTFADELAAAS</sequence>
<evidence type="ECO:0000313" key="5">
    <source>
        <dbReference type="Proteomes" id="UP000548476"/>
    </source>
</evidence>
<feature type="compositionally biased region" description="Pro residues" evidence="1">
    <location>
        <begin position="20"/>
        <end position="51"/>
    </location>
</feature>
<protein>
    <submittedName>
        <fullName evidence="4">Protein-disulfide isomerase</fullName>
    </submittedName>
</protein>
<comment type="caution">
    <text evidence="4">The sequence shown here is derived from an EMBL/GenBank/DDBJ whole genome shotgun (WGS) entry which is preliminary data.</text>
</comment>
<dbReference type="Proteomes" id="UP000548476">
    <property type="component" value="Unassembled WGS sequence"/>
</dbReference>
<dbReference type="EMBL" id="JACHGT010000003">
    <property type="protein sequence ID" value="MBB6033633.1"/>
    <property type="molecule type" value="Genomic_DNA"/>
</dbReference>
<accession>A0A841FF56</accession>
<organism evidence="4 5">
    <name type="scientific">Phytomonospora endophytica</name>
    <dbReference type="NCBI Taxonomy" id="714109"/>
    <lineage>
        <taxon>Bacteria</taxon>
        <taxon>Bacillati</taxon>
        <taxon>Actinomycetota</taxon>
        <taxon>Actinomycetes</taxon>
        <taxon>Micromonosporales</taxon>
        <taxon>Micromonosporaceae</taxon>
        <taxon>Phytomonospora</taxon>
    </lineage>
</organism>
<feature type="transmembrane region" description="Helical" evidence="2">
    <location>
        <begin position="109"/>
        <end position="132"/>
    </location>
</feature>
<dbReference type="InterPro" id="IPR036249">
    <property type="entry name" value="Thioredoxin-like_sf"/>
</dbReference>